<accession>A0A7W7XCD8</accession>
<dbReference type="AlphaFoldDB" id="A0A7W7XCD8"/>
<evidence type="ECO:0000313" key="2">
    <source>
        <dbReference type="EMBL" id="MBB4982291.1"/>
    </source>
</evidence>
<feature type="compositionally biased region" description="Basic and acidic residues" evidence="1">
    <location>
        <begin position="110"/>
        <end position="125"/>
    </location>
</feature>
<dbReference type="RefSeq" id="WP_147321085.1">
    <property type="nucleotide sequence ID" value="NZ_JACHJY010000004.1"/>
</dbReference>
<gene>
    <name evidence="2" type="ORF">GGE06_003201</name>
</gene>
<evidence type="ECO:0000256" key="1">
    <source>
        <dbReference type="SAM" id="MobiDB-lite"/>
    </source>
</evidence>
<comment type="caution">
    <text evidence="2">The sequence shown here is derived from an EMBL/GenBank/DDBJ whole genome shotgun (WGS) entry which is preliminary data.</text>
</comment>
<protein>
    <recommendedName>
        <fullName evidence="4">Amino acid ABC transporter permease</fullName>
    </recommendedName>
</protein>
<feature type="region of interest" description="Disordered" evidence="1">
    <location>
        <begin position="21"/>
        <end position="77"/>
    </location>
</feature>
<proteinExistence type="predicted"/>
<sequence length="145" mass="14855">MALNAKWQEIIGEQPAAMSLAGLPAPEGGGGGDLKADVGPWHSAGNTAGELRTSTSNSVTDLDTANEGVTGSTAGFDSSAALTEILGTWKTRVSAVRDECGRLEGALKAAGRDFGEREEDTRQKVAAEGARQSGPSDQPGQKKEG</sequence>
<name>A0A7W7XCD8_9ACTN</name>
<dbReference type="Proteomes" id="UP000582643">
    <property type="component" value="Unassembled WGS sequence"/>
</dbReference>
<evidence type="ECO:0000313" key="3">
    <source>
        <dbReference type="Proteomes" id="UP000582643"/>
    </source>
</evidence>
<organism evidence="2 3">
    <name type="scientific">Streptomyces nymphaeiformis</name>
    <dbReference type="NCBI Taxonomy" id="2663842"/>
    <lineage>
        <taxon>Bacteria</taxon>
        <taxon>Bacillati</taxon>
        <taxon>Actinomycetota</taxon>
        <taxon>Actinomycetes</taxon>
        <taxon>Kitasatosporales</taxon>
        <taxon>Streptomycetaceae</taxon>
        <taxon>Streptomyces</taxon>
    </lineage>
</organism>
<feature type="compositionally biased region" description="Polar residues" evidence="1">
    <location>
        <begin position="52"/>
        <end position="76"/>
    </location>
</feature>
<reference evidence="2 3" key="1">
    <citation type="submission" date="2020-08" db="EMBL/GenBank/DDBJ databases">
        <title>Genomic Encyclopedia of Type Strains, Phase III (KMG-III): the genomes of soil and plant-associated and newly described type strains.</title>
        <authorList>
            <person name="Whitman W."/>
        </authorList>
    </citation>
    <scope>NUCLEOTIDE SEQUENCE [LARGE SCALE GENOMIC DNA]</scope>
    <source>
        <strain evidence="2 3">SFB5A</strain>
    </source>
</reference>
<keyword evidence="3" id="KW-1185">Reference proteome</keyword>
<feature type="region of interest" description="Disordered" evidence="1">
    <location>
        <begin position="110"/>
        <end position="145"/>
    </location>
</feature>
<dbReference type="EMBL" id="JACHJY010000004">
    <property type="protein sequence ID" value="MBB4982291.1"/>
    <property type="molecule type" value="Genomic_DNA"/>
</dbReference>
<evidence type="ECO:0008006" key="4">
    <source>
        <dbReference type="Google" id="ProtNLM"/>
    </source>
</evidence>